<gene>
    <name evidence="2" type="ORF">DPF68_21635</name>
</gene>
<organism evidence="2">
    <name type="scientific">Salmonella typhimurium</name>
    <dbReference type="NCBI Taxonomy" id="90371"/>
    <lineage>
        <taxon>Bacteria</taxon>
        <taxon>Pseudomonadati</taxon>
        <taxon>Pseudomonadota</taxon>
        <taxon>Gammaproteobacteria</taxon>
        <taxon>Enterobacterales</taxon>
        <taxon>Enterobacteriaceae</taxon>
        <taxon>Salmonella</taxon>
    </lineage>
</organism>
<proteinExistence type="predicted"/>
<evidence type="ECO:0000256" key="1">
    <source>
        <dbReference type="SAM" id="MobiDB-lite"/>
    </source>
</evidence>
<sequence>MTTYYDLSCVAWRAAEEELRSRFQKGTYPPVGQPGGAQSRFLGKWAGSAIAPLCEINNLAEKPNFSRREAPNRGGDGGAGGTAL</sequence>
<feature type="region of interest" description="Disordered" evidence="1">
    <location>
        <begin position="62"/>
        <end position="84"/>
    </location>
</feature>
<comment type="caution">
    <text evidence="2">The sequence shown here is derived from an EMBL/GenBank/DDBJ whole genome shotgun (WGS) entry which is preliminary data.</text>
</comment>
<feature type="compositionally biased region" description="Gly residues" evidence="1">
    <location>
        <begin position="74"/>
        <end position="84"/>
    </location>
</feature>
<dbReference type="AlphaFoldDB" id="A0A5W2GXS7"/>
<reference evidence="2" key="1">
    <citation type="submission" date="2018-06" db="EMBL/GenBank/DDBJ databases">
        <authorList>
            <person name="Ashton P.M."/>
            <person name="Dallman T."/>
            <person name="Nair S."/>
            <person name="De Pinna E."/>
            <person name="Peters T."/>
            <person name="Grant K."/>
        </authorList>
    </citation>
    <scope>NUCLEOTIDE SEQUENCE</scope>
    <source>
        <strain evidence="2">271054</strain>
    </source>
</reference>
<protein>
    <submittedName>
        <fullName evidence="2">Uncharacterized protein</fullName>
    </submittedName>
</protein>
<accession>A0A5W2GXS7</accession>
<dbReference type="EMBL" id="AAHIFU010000033">
    <property type="protein sequence ID" value="EBW4068997.1"/>
    <property type="molecule type" value="Genomic_DNA"/>
</dbReference>
<name>A0A5W2GXS7_SALTM</name>
<evidence type="ECO:0000313" key="2">
    <source>
        <dbReference type="EMBL" id="EBW4068997.1"/>
    </source>
</evidence>